<dbReference type="InterPro" id="IPR011491">
    <property type="entry name" value="FlgE_D2"/>
</dbReference>
<dbReference type="OrthoDB" id="8578401at2"/>
<evidence type="ECO:0000256" key="5">
    <source>
        <dbReference type="RuleBase" id="RU362116"/>
    </source>
</evidence>
<evidence type="ECO:0000259" key="6">
    <source>
        <dbReference type="Pfam" id="PF06429"/>
    </source>
</evidence>
<dbReference type="AlphaFoldDB" id="A0A2S5DEV2"/>
<proteinExistence type="inferred from homology"/>
<name>A0A2S5DEV2_9NEIS</name>
<dbReference type="InterPro" id="IPR037925">
    <property type="entry name" value="FlgE/F/G-like"/>
</dbReference>
<dbReference type="InterPro" id="IPR053967">
    <property type="entry name" value="LlgE_F_G-like_D1"/>
</dbReference>
<comment type="function">
    <text evidence="5">A flexible structure which links the flagellar filament to the drive apparatus in the basal body.</text>
</comment>
<comment type="subcellular location">
    <subcellularLocation>
        <location evidence="1 5">Bacterial flagellum basal body</location>
    </subcellularLocation>
</comment>
<dbReference type="GO" id="GO:0071978">
    <property type="term" value="P:bacterial-type flagellum-dependent swarming motility"/>
    <property type="evidence" value="ECO:0007669"/>
    <property type="project" value="TreeGrafter"/>
</dbReference>
<dbReference type="SUPFAM" id="SSF117143">
    <property type="entry name" value="Flagellar hook protein flgE"/>
    <property type="match status" value="1"/>
</dbReference>
<dbReference type="PANTHER" id="PTHR30435:SF1">
    <property type="entry name" value="FLAGELLAR HOOK PROTEIN FLGE"/>
    <property type="match status" value="1"/>
</dbReference>
<dbReference type="Proteomes" id="UP000237082">
    <property type="component" value="Unassembled WGS sequence"/>
</dbReference>
<keyword evidence="9" id="KW-0966">Cell projection</keyword>
<comment type="similarity">
    <text evidence="2 5">Belongs to the flagella basal body rod proteins family.</text>
</comment>
<dbReference type="InterPro" id="IPR020013">
    <property type="entry name" value="Flagellar_FlgE/F/G"/>
</dbReference>
<dbReference type="InterPro" id="IPR037058">
    <property type="entry name" value="Falgellar_hook_FlgE_sf"/>
</dbReference>
<evidence type="ECO:0000259" key="8">
    <source>
        <dbReference type="Pfam" id="PF22692"/>
    </source>
</evidence>
<dbReference type="Pfam" id="PF06429">
    <property type="entry name" value="Flg_bbr_C"/>
    <property type="match status" value="1"/>
</dbReference>
<dbReference type="EMBL" id="PQWB01000049">
    <property type="protein sequence ID" value="POZ61635.1"/>
    <property type="molecule type" value="Genomic_DNA"/>
</dbReference>
<evidence type="ECO:0000256" key="1">
    <source>
        <dbReference type="ARBA" id="ARBA00004117"/>
    </source>
</evidence>
<feature type="domain" description="Flagellar hook protein FlgE/F/G-like D1" evidence="8">
    <location>
        <begin position="76"/>
        <end position="141"/>
    </location>
</feature>
<evidence type="ECO:0000256" key="3">
    <source>
        <dbReference type="ARBA" id="ARBA00019015"/>
    </source>
</evidence>
<feature type="domain" description="Flagellar hook protein FlgE D2" evidence="7">
    <location>
        <begin position="162"/>
        <end position="275"/>
    </location>
</feature>
<keyword evidence="4 5" id="KW-0975">Bacterial flagellum</keyword>
<evidence type="ECO:0000313" key="10">
    <source>
        <dbReference type="Proteomes" id="UP000237082"/>
    </source>
</evidence>
<protein>
    <recommendedName>
        <fullName evidence="3 5">Flagellar hook protein FlgE</fullName>
    </recommendedName>
</protein>
<feature type="domain" description="Flagellar basal-body/hook protein C-terminal" evidence="6">
    <location>
        <begin position="351"/>
        <end position="392"/>
    </location>
</feature>
<dbReference type="PANTHER" id="PTHR30435">
    <property type="entry name" value="FLAGELLAR PROTEIN"/>
    <property type="match status" value="1"/>
</dbReference>
<sequence>MSFEIALSGINAVNDQLGSISDNIANSSTYGFKSGRVTFASAYAGSQAMGVSSRGNSQNIGRNGGLVNTGRALDAAIDGRGFFVSRTPAGAVSYSRVGIFDTDKDGYLIDSNKGRIQGYAKSPNSTALGALGDIQIPTGNIPAQVSDALQYTGNMSAGWANQTLPFDQSKPQSFNHSNVSSVYDSLGNKHNLTQYFCKSADSTVTVHYALDGQALPATTDLKFDGNGKLTAPTDTVALDLGTPAGASPLKLAVDYGGTTQFAGEASTSRNAATGYPPGARTGVSLGEHGEVIVSYSNDQKQVVAQIAIANFPNENALAASSQTSWQATAESGAPLLSTAGSSMAGKLATSTLEQSNVDVTSELVTLMTAQRNYQANTKVISTENQVMQALMQAV</sequence>
<evidence type="ECO:0000256" key="4">
    <source>
        <dbReference type="ARBA" id="ARBA00023143"/>
    </source>
</evidence>
<dbReference type="GO" id="GO:0009425">
    <property type="term" value="C:bacterial-type flagellum basal body"/>
    <property type="evidence" value="ECO:0007669"/>
    <property type="project" value="UniProtKB-SubCell"/>
</dbReference>
<evidence type="ECO:0000259" key="7">
    <source>
        <dbReference type="Pfam" id="PF07559"/>
    </source>
</evidence>
<keyword evidence="9" id="KW-0282">Flagellum</keyword>
<dbReference type="Pfam" id="PF07559">
    <property type="entry name" value="FlgE_D2"/>
    <property type="match status" value="1"/>
</dbReference>
<dbReference type="InterPro" id="IPR010930">
    <property type="entry name" value="Flg_bb/hook_C_dom"/>
</dbReference>
<reference evidence="10" key="1">
    <citation type="submission" date="2018-02" db="EMBL/GenBank/DDBJ databases">
        <authorList>
            <person name="O'Hara-Hanley K."/>
            <person name="Soby S."/>
        </authorList>
    </citation>
    <scope>NUCLEOTIDE SEQUENCE [LARGE SCALE GENOMIC DNA]</scope>
    <source>
        <strain evidence="10">MWU14-2602</strain>
    </source>
</reference>
<organism evidence="9 10">
    <name type="scientific">Chromobacterium alticapitis</name>
    <dbReference type="NCBI Taxonomy" id="2073169"/>
    <lineage>
        <taxon>Bacteria</taxon>
        <taxon>Pseudomonadati</taxon>
        <taxon>Pseudomonadota</taxon>
        <taxon>Betaproteobacteria</taxon>
        <taxon>Neisseriales</taxon>
        <taxon>Chromobacteriaceae</taxon>
        <taxon>Chromobacterium</taxon>
    </lineage>
</organism>
<keyword evidence="9" id="KW-0969">Cilium</keyword>
<evidence type="ECO:0000313" key="9">
    <source>
        <dbReference type="EMBL" id="POZ61635.1"/>
    </source>
</evidence>
<dbReference type="PROSITE" id="PS00588">
    <property type="entry name" value="FLAGELLA_BB_ROD"/>
    <property type="match status" value="1"/>
</dbReference>
<dbReference type="NCBIfam" id="TIGR03506">
    <property type="entry name" value="FlgEFG_subfam"/>
    <property type="match status" value="1"/>
</dbReference>
<dbReference type="RefSeq" id="WP_103903050.1">
    <property type="nucleotide sequence ID" value="NZ_PQWB01000049.1"/>
</dbReference>
<keyword evidence="10" id="KW-1185">Reference proteome</keyword>
<dbReference type="GO" id="GO:0005829">
    <property type="term" value="C:cytosol"/>
    <property type="evidence" value="ECO:0007669"/>
    <property type="project" value="TreeGrafter"/>
</dbReference>
<comment type="caution">
    <text evidence="9">The sequence shown here is derived from an EMBL/GenBank/DDBJ whole genome shotgun (WGS) entry which is preliminary data.</text>
</comment>
<evidence type="ECO:0000256" key="2">
    <source>
        <dbReference type="ARBA" id="ARBA00009677"/>
    </source>
</evidence>
<dbReference type="InterPro" id="IPR019776">
    <property type="entry name" value="Flagellar_basal_body_rod_CS"/>
</dbReference>
<dbReference type="Gene3D" id="2.60.98.20">
    <property type="entry name" value="Flagellar hook protein FlgE"/>
    <property type="match status" value="1"/>
</dbReference>
<gene>
    <name evidence="9" type="ORF">C2I19_12630</name>
</gene>
<dbReference type="Pfam" id="PF22692">
    <property type="entry name" value="LlgE_F_G_D1"/>
    <property type="match status" value="1"/>
</dbReference>
<dbReference type="GO" id="GO:0009424">
    <property type="term" value="C:bacterial-type flagellum hook"/>
    <property type="evidence" value="ECO:0007669"/>
    <property type="project" value="TreeGrafter"/>
</dbReference>
<accession>A0A2S5DEV2</accession>